<keyword evidence="19" id="KW-1185">Reference proteome</keyword>
<comment type="caution">
    <text evidence="18">The sequence shown here is derived from an EMBL/GenBank/DDBJ whole genome shotgun (WGS) entry which is preliminary data.</text>
</comment>
<evidence type="ECO:0000256" key="1">
    <source>
        <dbReference type="ARBA" id="ARBA00004123"/>
    </source>
</evidence>
<dbReference type="SUPFAM" id="SSF46942">
    <property type="entry name" value="Elongation factor TFIIS domain 2"/>
    <property type="match status" value="1"/>
</dbReference>
<dbReference type="SMART" id="SM00509">
    <property type="entry name" value="TFS2N"/>
    <property type="match status" value="1"/>
</dbReference>
<dbReference type="PIRSF" id="PIRSF006704">
    <property type="entry name" value="TF_IIS"/>
    <property type="match status" value="1"/>
</dbReference>
<evidence type="ECO:0000259" key="15">
    <source>
        <dbReference type="PROSITE" id="PS51133"/>
    </source>
</evidence>
<dbReference type="InterPro" id="IPR006289">
    <property type="entry name" value="TFSII"/>
</dbReference>
<comment type="subcellular location">
    <subcellularLocation>
        <location evidence="1 12 13">Nucleus</location>
    </subcellularLocation>
</comment>
<dbReference type="PANTHER" id="PTHR11477:SF0">
    <property type="entry name" value="IP08861P-RELATED"/>
    <property type="match status" value="1"/>
</dbReference>
<evidence type="ECO:0000313" key="18">
    <source>
        <dbReference type="EMBL" id="KAJ5396479.1"/>
    </source>
</evidence>
<dbReference type="NCBIfam" id="TIGR01385">
    <property type="entry name" value="TFSII"/>
    <property type="match status" value="1"/>
</dbReference>
<dbReference type="PANTHER" id="PTHR11477">
    <property type="entry name" value="TRANSCRIPTION FACTOR S-II ZINC FINGER DOMAIN-CONTAINING PROTEIN"/>
    <property type="match status" value="1"/>
</dbReference>
<evidence type="ECO:0000256" key="8">
    <source>
        <dbReference type="ARBA" id="ARBA00023163"/>
    </source>
</evidence>
<evidence type="ECO:0000256" key="14">
    <source>
        <dbReference type="SAM" id="MobiDB-lite"/>
    </source>
</evidence>
<dbReference type="InterPro" id="IPR035100">
    <property type="entry name" value="TF_IIS-typ"/>
</dbReference>
<feature type="compositionally biased region" description="Low complexity" evidence="14">
    <location>
        <begin position="85"/>
        <end position="116"/>
    </location>
</feature>
<evidence type="ECO:0000259" key="17">
    <source>
        <dbReference type="PROSITE" id="PS51321"/>
    </source>
</evidence>
<dbReference type="PROSITE" id="PS51319">
    <property type="entry name" value="TFIIS_N"/>
    <property type="match status" value="1"/>
</dbReference>
<dbReference type="SMART" id="SM00510">
    <property type="entry name" value="TFS2M"/>
    <property type="match status" value="1"/>
</dbReference>
<evidence type="ECO:0000256" key="12">
    <source>
        <dbReference type="PROSITE-ProRule" id="PRU00649"/>
    </source>
</evidence>
<dbReference type="GO" id="GO:0001139">
    <property type="term" value="F:RNA polymerase II complex recruiting activity"/>
    <property type="evidence" value="ECO:0007669"/>
    <property type="project" value="TreeGrafter"/>
</dbReference>
<reference evidence="18" key="1">
    <citation type="submission" date="2022-12" db="EMBL/GenBank/DDBJ databases">
        <authorList>
            <person name="Petersen C."/>
        </authorList>
    </citation>
    <scope>NUCLEOTIDE SEQUENCE</scope>
    <source>
        <strain evidence="18">IBT 29677</strain>
    </source>
</reference>
<evidence type="ECO:0000256" key="4">
    <source>
        <dbReference type="ARBA" id="ARBA00022771"/>
    </source>
</evidence>
<feature type="domain" description="TFIIS-type" evidence="15">
    <location>
        <begin position="263"/>
        <end position="303"/>
    </location>
</feature>
<name>A0A9W9W0K4_9EURO</name>
<evidence type="ECO:0000256" key="3">
    <source>
        <dbReference type="ARBA" id="ARBA00022723"/>
    </source>
</evidence>
<dbReference type="AlphaFoldDB" id="A0A9W9W0K4"/>
<evidence type="ECO:0000256" key="7">
    <source>
        <dbReference type="ARBA" id="ARBA00023125"/>
    </source>
</evidence>
<dbReference type="OrthoDB" id="44867at2759"/>
<dbReference type="PROSITE" id="PS51321">
    <property type="entry name" value="TFIIS_CENTRAL"/>
    <property type="match status" value="1"/>
</dbReference>
<accession>A0A9W9W0K4</accession>
<feature type="domain" description="TFIIS N-terminal" evidence="16">
    <location>
        <begin position="1"/>
        <end position="82"/>
    </location>
</feature>
<dbReference type="Gene3D" id="2.20.25.10">
    <property type="match status" value="1"/>
</dbReference>
<organism evidence="18 19">
    <name type="scientific">Penicillium cosmopolitanum</name>
    <dbReference type="NCBI Taxonomy" id="1131564"/>
    <lineage>
        <taxon>Eukaryota</taxon>
        <taxon>Fungi</taxon>
        <taxon>Dikarya</taxon>
        <taxon>Ascomycota</taxon>
        <taxon>Pezizomycotina</taxon>
        <taxon>Eurotiomycetes</taxon>
        <taxon>Eurotiomycetidae</taxon>
        <taxon>Eurotiales</taxon>
        <taxon>Aspergillaceae</taxon>
        <taxon>Penicillium</taxon>
    </lineage>
</organism>
<keyword evidence="5 13" id="KW-0862">Zinc</keyword>
<dbReference type="Pfam" id="PF01096">
    <property type="entry name" value="Zn_ribbon_TFIIS"/>
    <property type="match status" value="1"/>
</dbReference>
<reference evidence="18" key="2">
    <citation type="journal article" date="2023" name="IMA Fungus">
        <title>Comparative genomic study of the Penicillium genus elucidates a diverse pangenome and 15 lateral gene transfer events.</title>
        <authorList>
            <person name="Petersen C."/>
            <person name="Sorensen T."/>
            <person name="Nielsen M.R."/>
            <person name="Sondergaard T.E."/>
            <person name="Sorensen J.L."/>
            <person name="Fitzpatrick D.A."/>
            <person name="Frisvad J.C."/>
            <person name="Nielsen K.L."/>
        </authorList>
    </citation>
    <scope>NUCLEOTIDE SEQUENCE</scope>
    <source>
        <strain evidence="18">IBT 29677</strain>
    </source>
</reference>
<evidence type="ECO:0000256" key="6">
    <source>
        <dbReference type="ARBA" id="ARBA00023015"/>
    </source>
</evidence>
<keyword evidence="8 13" id="KW-0804">Transcription</keyword>
<dbReference type="PROSITE" id="PS51133">
    <property type="entry name" value="ZF_TFIIS_2"/>
    <property type="match status" value="1"/>
</dbReference>
<dbReference type="GO" id="GO:0006362">
    <property type="term" value="P:transcription elongation by RNA polymerase I"/>
    <property type="evidence" value="ECO:0007669"/>
    <property type="project" value="TreeGrafter"/>
</dbReference>
<dbReference type="SMART" id="SM00440">
    <property type="entry name" value="ZnF_C2C2"/>
    <property type="match status" value="1"/>
</dbReference>
<feature type="domain" description="TFIIS central" evidence="17">
    <location>
        <begin position="145"/>
        <end position="260"/>
    </location>
</feature>
<sequence>MDAKEIETKAKALTKAAAADEPTSTMIGMLKELQTGVRASESLLRSTRIGIIVNKLKTSKTPEVARLASEIVSRWRTEVNKQKQAGGSAASRASSSPRPAQNGSTGASTPAGTTPTDKTSKLSVPPDKRTWKADKVDTNVTTSKVRDSCIGLMYDGLCLGSTESPKDVLKKAISVEGAAYDALGPDTKEAYRTKMRSLFQNLKNKNNVSLRKRVLEGDIKPDYFIRMTSDELRSDAQREADEKIKKMNMNNAMVAQGEKSISTSLQCGKCGQRKVTYTEAQTRAADEPMTLFCTCLNCGKSWKQ</sequence>
<dbReference type="GO" id="GO:0005634">
    <property type="term" value="C:nucleus"/>
    <property type="evidence" value="ECO:0007669"/>
    <property type="project" value="UniProtKB-SubCell"/>
</dbReference>
<dbReference type="InterPro" id="IPR035441">
    <property type="entry name" value="TFIIS/LEDGF_dom_sf"/>
</dbReference>
<dbReference type="SUPFAM" id="SSF57783">
    <property type="entry name" value="Zinc beta-ribbon"/>
    <property type="match status" value="1"/>
</dbReference>
<evidence type="ECO:0000256" key="13">
    <source>
        <dbReference type="RuleBase" id="RU368078"/>
    </source>
</evidence>
<keyword evidence="6 13" id="KW-0805">Transcription regulation</keyword>
<evidence type="ECO:0000256" key="9">
    <source>
        <dbReference type="ARBA" id="ARBA00023242"/>
    </source>
</evidence>
<comment type="function">
    <text evidence="10">Necessary for efficient RNA polymerase II transcription elongation past template-encoded arresting sites. The arresting sites in DNA have the property of trapping a certain fraction of elongating RNA polymerases that pass through, resulting in locked ternary complexes. Cleavage of the nascent transcript by S-II allows the resumption of elongation from the new 3'-terminus.</text>
</comment>
<dbReference type="GeneID" id="81368209"/>
<dbReference type="InterPro" id="IPR003618">
    <property type="entry name" value="TFIIS_cen_dom"/>
</dbReference>
<evidence type="ECO:0000256" key="5">
    <source>
        <dbReference type="ARBA" id="ARBA00022833"/>
    </source>
</evidence>
<feature type="region of interest" description="Disordered" evidence="14">
    <location>
        <begin position="78"/>
        <end position="130"/>
    </location>
</feature>
<dbReference type="Gene3D" id="1.20.930.10">
    <property type="entry name" value="Conserved domain common to transcription factors TFIIS, elongin A, CRSP70"/>
    <property type="match status" value="1"/>
</dbReference>
<proteinExistence type="inferred from homology"/>
<evidence type="ECO:0000256" key="10">
    <source>
        <dbReference type="ARBA" id="ARBA00025408"/>
    </source>
</evidence>
<keyword evidence="7 13" id="KW-0238">DNA-binding</keyword>
<comment type="similarity">
    <text evidence="2 13">Belongs to the TFS-II family.</text>
</comment>
<keyword evidence="4 11" id="KW-0863">Zinc-finger</keyword>
<dbReference type="FunFam" id="1.20.930.10:FF:000007">
    <property type="entry name" value="Transcription elongation factor S-II"/>
    <property type="match status" value="1"/>
</dbReference>
<dbReference type="GO" id="GO:0008270">
    <property type="term" value="F:zinc ion binding"/>
    <property type="evidence" value="ECO:0007669"/>
    <property type="project" value="UniProtKB-UniRule"/>
</dbReference>
<dbReference type="GO" id="GO:0031440">
    <property type="term" value="P:regulation of mRNA 3'-end processing"/>
    <property type="evidence" value="ECO:0007669"/>
    <property type="project" value="TreeGrafter"/>
</dbReference>
<evidence type="ECO:0000313" key="19">
    <source>
        <dbReference type="Proteomes" id="UP001147747"/>
    </source>
</evidence>
<evidence type="ECO:0000259" key="16">
    <source>
        <dbReference type="PROSITE" id="PS51319"/>
    </source>
</evidence>
<dbReference type="Pfam" id="PF07500">
    <property type="entry name" value="TFIIS_M"/>
    <property type="match status" value="1"/>
</dbReference>
<protein>
    <recommendedName>
        <fullName evidence="13">Transcription elongation factor</fullName>
    </recommendedName>
</protein>
<dbReference type="PROSITE" id="PS00466">
    <property type="entry name" value="ZF_TFIIS_1"/>
    <property type="match status" value="1"/>
</dbReference>
<dbReference type="Proteomes" id="UP001147747">
    <property type="component" value="Unassembled WGS sequence"/>
</dbReference>
<dbReference type="GO" id="GO:0000977">
    <property type="term" value="F:RNA polymerase II transcription regulatory region sequence-specific DNA binding"/>
    <property type="evidence" value="ECO:0007669"/>
    <property type="project" value="TreeGrafter"/>
</dbReference>
<evidence type="ECO:0000256" key="2">
    <source>
        <dbReference type="ARBA" id="ARBA00009647"/>
    </source>
</evidence>
<dbReference type="GO" id="GO:0031564">
    <property type="term" value="P:transcription antitermination"/>
    <property type="evidence" value="ECO:0007669"/>
    <property type="project" value="TreeGrafter"/>
</dbReference>
<gene>
    <name evidence="18" type="ORF">N7509_004592</name>
</gene>
<keyword evidence="3 13" id="KW-0479">Metal-binding</keyword>
<dbReference type="RefSeq" id="XP_056488531.1">
    <property type="nucleotide sequence ID" value="XM_056629229.1"/>
</dbReference>
<dbReference type="FunFam" id="1.10.472.30:FF:000003">
    <property type="entry name" value="Transcription elongation factor S-II"/>
    <property type="match status" value="1"/>
</dbReference>
<dbReference type="Gene3D" id="1.10.472.30">
    <property type="entry name" value="Transcription elongation factor S-II, central domain"/>
    <property type="match status" value="1"/>
</dbReference>
<dbReference type="CDD" id="cd13749">
    <property type="entry name" value="Zn-ribbon_TFIIS"/>
    <property type="match status" value="1"/>
</dbReference>
<evidence type="ECO:0000256" key="11">
    <source>
        <dbReference type="PROSITE-ProRule" id="PRU00472"/>
    </source>
</evidence>
<dbReference type="Pfam" id="PF08711">
    <property type="entry name" value="Med26"/>
    <property type="match status" value="1"/>
</dbReference>
<dbReference type="GO" id="GO:0006368">
    <property type="term" value="P:transcription elongation by RNA polymerase II"/>
    <property type="evidence" value="ECO:0007669"/>
    <property type="project" value="InterPro"/>
</dbReference>
<dbReference type="SUPFAM" id="SSF47676">
    <property type="entry name" value="Conserved domain common to transcription factors TFIIS, elongin A, CRSP70"/>
    <property type="match status" value="1"/>
</dbReference>
<dbReference type="InterPro" id="IPR001222">
    <property type="entry name" value="Znf_TFIIS"/>
</dbReference>
<dbReference type="InterPro" id="IPR003617">
    <property type="entry name" value="TFIIS/CRSP70_N_sub"/>
</dbReference>
<dbReference type="InterPro" id="IPR017923">
    <property type="entry name" value="TFIIS_N"/>
</dbReference>
<dbReference type="EMBL" id="JAPZBU010000006">
    <property type="protein sequence ID" value="KAJ5396479.1"/>
    <property type="molecule type" value="Genomic_DNA"/>
</dbReference>
<keyword evidence="9 12" id="KW-0539">Nucleus</keyword>
<dbReference type="InterPro" id="IPR036575">
    <property type="entry name" value="TFIIS_cen_dom_sf"/>
</dbReference>